<sequence>MVSSPYKTIDEGKVLKVGVREIKNIQHQVNYTNKVLSTVSKAVEKVKNLGLPINIKKLEIPQADPNQPIFQLNSFDVGKLKDDPSDILFKINKRLASFSINKDSKVNTTSIKKDKV</sequence>
<organism evidence="1">
    <name type="scientific">Cucumis melo</name>
    <name type="common">Muskmelon</name>
    <dbReference type="NCBI Taxonomy" id="3656"/>
    <lineage>
        <taxon>Eukaryota</taxon>
        <taxon>Viridiplantae</taxon>
        <taxon>Streptophyta</taxon>
        <taxon>Embryophyta</taxon>
        <taxon>Tracheophyta</taxon>
        <taxon>Spermatophyta</taxon>
        <taxon>Magnoliopsida</taxon>
        <taxon>eudicotyledons</taxon>
        <taxon>Gunneridae</taxon>
        <taxon>Pentapetalae</taxon>
        <taxon>rosids</taxon>
        <taxon>fabids</taxon>
        <taxon>Cucurbitales</taxon>
        <taxon>Cucurbitaceae</taxon>
        <taxon>Benincaseae</taxon>
        <taxon>Cucumis</taxon>
    </lineage>
</organism>
<dbReference type="EnsemblPlants" id="MELO3C028754.2.1">
    <property type="protein sequence ID" value="MELO3C028754.2.1"/>
    <property type="gene ID" value="MELO3C028754.2"/>
</dbReference>
<proteinExistence type="predicted"/>
<reference evidence="1" key="1">
    <citation type="submission" date="2023-03" db="UniProtKB">
        <authorList>
            <consortium name="EnsemblPlants"/>
        </authorList>
    </citation>
    <scope>IDENTIFICATION</scope>
</reference>
<accession>A0A9I9E4T4</accession>
<name>A0A9I9E4T4_CUCME</name>
<protein>
    <submittedName>
        <fullName evidence="1">Uncharacterized protein</fullName>
    </submittedName>
</protein>
<dbReference type="Gramene" id="MELO3C028754.2.1">
    <property type="protein sequence ID" value="MELO3C028754.2.1"/>
    <property type="gene ID" value="MELO3C028754.2"/>
</dbReference>
<dbReference type="AlphaFoldDB" id="A0A9I9E4T4"/>
<evidence type="ECO:0000313" key="1">
    <source>
        <dbReference type="EnsemblPlants" id="MELO3C028754.2.1"/>
    </source>
</evidence>